<dbReference type="EMBL" id="CM023489">
    <property type="protein sequence ID" value="KAH6923208.1"/>
    <property type="molecule type" value="Genomic_DNA"/>
</dbReference>
<sequence length="427" mass="47227">MNACSQTRALIEEYVKPRAEASGKYSTPKERIDYTLEFVIGRGFPFMSIVKNQVKGKTEEEFFTYLNLALSGCATNTVARKAKDQGYHYMINGGGRPLFEPLLSIADVAKFLTRGSVPSLKAGNTWESLQQSNASRIIKDDGSEVLEDGCVVAYTTWYNPTGNPGLVWVVEAFAWPCEKTVQNSSGRILEPGVPVAENHLEVLKFGPKFCMEPKLKPLDTLGMARNVARMAPEEDRRRCISECVEEITRWNPRSDRAAAKMEPIGRDLRDRNLKLLTADKEGFFVLLTEGQYEEKASAAIAKNFKQANVKTQKVKEQAKKLLEKIDMQSRDHSLDEMPGTGDGRAELLGISASASPSTTSPHKGVDPSTLASVILVPPAEPAPRRRIGLAQRSSPRMFQQAEEEENVDLRLKPAYPQAPLGPVNLVA</sequence>
<dbReference type="Proteomes" id="UP000821845">
    <property type="component" value="Chromosome 9"/>
</dbReference>
<comment type="caution">
    <text evidence="1">The sequence shown here is derived from an EMBL/GenBank/DDBJ whole genome shotgun (WGS) entry which is preliminary data.</text>
</comment>
<reference evidence="1" key="1">
    <citation type="submission" date="2020-05" db="EMBL/GenBank/DDBJ databases">
        <title>Large-scale comparative analyses of tick genomes elucidate their genetic diversity and vector capacities.</title>
        <authorList>
            <person name="Jia N."/>
            <person name="Wang J."/>
            <person name="Shi W."/>
            <person name="Du L."/>
            <person name="Sun Y."/>
            <person name="Zhan W."/>
            <person name="Jiang J."/>
            <person name="Wang Q."/>
            <person name="Zhang B."/>
            <person name="Ji P."/>
            <person name="Sakyi L.B."/>
            <person name="Cui X."/>
            <person name="Yuan T."/>
            <person name="Jiang B."/>
            <person name="Yang W."/>
            <person name="Lam T.T.-Y."/>
            <person name="Chang Q."/>
            <person name="Ding S."/>
            <person name="Wang X."/>
            <person name="Zhu J."/>
            <person name="Ruan X."/>
            <person name="Zhao L."/>
            <person name="Wei J."/>
            <person name="Que T."/>
            <person name="Du C."/>
            <person name="Cheng J."/>
            <person name="Dai P."/>
            <person name="Han X."/>
            <person name="Huang E."/>
            <person name="Gao Y."/>
            <person name="Liu J."/>
            <person name="Shao H."/>
            <person name="Ye R."/>
            <person name="Li L."/>
            <person name="Wei W."/>
            <person name="Wang X."/>
            <person name="Wang C."/>
            <person name="Yang T."/>
            <person name="Huo Q."/>
            <person name="Li W."/>
            <person name="Guo W."/>
            <person name="Chen H."/>
            <person name="Zhou L."/>
            <person name="Ni X."/>
            <person name="Tian J."/>
            <person name="Zhou Y."/>
            <person name="Sheng Y."/>
            <person name="Liu T."/>
            <person name="Pan Y."/>
            <person name="Xia L."/>
            <person name="Li J."/>
            <person name="Zhao F."/>
            <person name="Cao W."/>
        </authorList>
    </citation>
    <scope>NUCLEOTIDE SEQUENCE</scope>
    <source>
        <strain evidence="1">Hyas-2018</strain>
    </source>
</reference>
<protein>
    <submittedName>
        <fullName evidence="1">Uncharacterized protein</fullName>
    </submittedName>
</protein>
<gene>
    <name evidence="1" type="ORF">HPB50_024871</name>
</gene>
<accession>A0ACB7RPA3</accession>
<keyword evidence="2" id="KW-1185">Reference proteome</keyword>
<organism evidence="1 2">
    <name type="scientific">Hyalomma asiaticum</name>
    <name type="common">Tick</name>
    <dbReference type="NCBI Taxonomy" id="266040"/>
    <lineage>
        <taxon>Eukaryota</taxon>
        <taxon>Metazoa</taxon>
        <taxon>Ecdysozoa</taxon>
        <taxon>Arthropoda</taxon>
        <taxon>Chelicerata</taxon>
        <taxon>Arachnida</taxon>
        <taxon>Acari</taxon>
        <taxon>Parasitiformes</taxon>
        <taxon>Ixodida</taxon>
        <taxon>Ixodoidea</taxon>
        <taxon>Ixodidae</taxon>
        <taxon>Hyalomminae</taxon>
        <taxon>Hyalomma</taxon>
    </lineage>
</organism>
<name>A0ACB7RPA3_HYAAI</name>
<proteinExistence type="predicted"/>
<evidence type="ECO:0000313" key="1">
    <source>
        <dbReference type="EMBL" id="KAH6923208.1"/>
    </source>
</evidence>
<evidence type="ECO:0000313" key="2">
    <source>
        <dbReference type="Proteomes" id="UP000821845"/>
    </source>
</evidence>